<evidence type="ECO:0000313" key="4">
    <source>
        <dbReference type="Proteomes" id="UP000053766"/>
    </source>
</evidence>
<dbReference type="AlphaFoldDB" id="A0A0D8XIZ5"/>
<dbReference type="OrthoDB" id="5861800at2759"/>
<evidence type="ECO:0000256" key="1">
    <source>
        <dbReference type="SAM" id="Coils"/>
    </source>
</evidence>
<accession>A0A0D8XIZ5</accession>
<keyword evidence="4" id="KW-1185">Reference proteome</keyword>
<protein>
    <submittedName>
        <fullName evidence="3">Uncharacterized protein</fullName>
    </submittedName>
</protein>
<proteinExistence type="predicted"/>
<evidence type="ECO:0000313" key="3">
    <source>
        <dbReference type="EMBL" id="KJH43749.1"/>
    </source>
</evidence>
<feature type="coiled-coil region" evidence="1">
    <location>
        <begin position="103"/>
        <end position="137"/>
    </location>
</feature>
<reference evidence="4" key="2">
    <citation type="journal article" date="2016" name="Sci. Rep.">
        <title>Dictyocaulus viviparus genome, variome and transcriptome elucidate lungworm biology and support future intervention.</title>
        <authorList>
            <person name="McNulty S.N."/>
            <person name="Strube C."/>
            <person name="Rosa B.A."/>
            <person name="Martin J.C."/>
            <person name="Tyagi R."/>
            <person name="Choi Y.J."/>
            <person name="Wang Q."/>
            <person name="Hallsworth Pepin K."/>
            <person name="Zhang X."/>
            <person name="Ozersky P."/>
            <person name="Wilson R.K."/>
            <person name="Sternberg P.W."/>
            <person name="Gasser R.B."/>
            <person name="Mitreva M."/>
        </authorList>
    </citation>
    <scope>NUCLEOTIDE SEQUENCE [LARGE SCALE GENOMIC DNA]</scope>
    <source>
        <strain evidence="4">HannoverDv2000</strain>
    </source>
</reference>
<organism evidence="3 4">
    <name type="scientific">Dictyocaulus viviparus</name>
    <name type="common">Bovine lungworm</name>
    <dbReference type="NCBI Taxonomy" id="29172"/>
    <lineage>
        <taxon>Eukaryota</taxon>
        <taxon>Metazoa</taxon>
        <taxon>Ecdysozoa</taxon>
        <taxon>Nematoda</taxon>
        <taxon>Chromadorea</taxon>
        <taxon>Rhabditida</taxon>
        <taxon>Rhabditina</taxon>
        <taxon>Rhabditomorpha</taxon>
        <taxon>Strongyloidea</taxon>
        <taxon>Metastrongylidae</taxon>
        <taxon>Dictyocaulus</taxon>
    </lineage>
</organism>
<name>A0A0D8XIZ5_DICVI</name>
<gene>
    <name evidence="3" type="ORF">DICVIV_10237</name>
</gene>
<reference evidence="3 4" key="1">
    <citation type="submission" date="2013-11" db="EMBL/GenBank/DDBJ databases">
        <title>Draft genome of the bovine lungworm Dictyocaulus viviparus.</title>
        <authorList>
            <person name="Mitreva M."/>
        </authorList>
    </citation>
    <scope>NUCLEOTIDE SEQUENCE [LARGE SCALE GENOMIC DNA]</scope>
    <source>
        <strain evidence="3 4">HannoverDv2000</strain>
    </source>
</reference>
<feature type="compositionally biased region" description="Polar residues" evidence="2">
    <location>
        <begin position="170"/>
        <end position="201"/>
    </location>
</feature>
<dbReference type="EMBL" id="KN716529">
    <property type="protein sequence ID" value="KJH43749.1"/>
    <property type="molecule type" value="Genomic_DNA"/>
</dbReference>
<evidence type="ECO:0000256" key="2">
    <source>
        <dbReference type="SAM" id="MobiDB-lite"/>
    </source>
</evidence>
<dbReference type="Proteomes" id="UP000053766">
    <property type="component" value="Unassembled WGS sequence"/>
</dbReference>
<sequence>MMLTSDSALSDDDIVCLDGVGAHSQCTTERKNISEVSNSTIKCCAARYYRQFKNIQASFTELMVGIQVVRLHLSEQCISPGCSVVREEARKLGKKVETLEALSAKFRKQYSEKQSEIEKLIDENNEQKRLISRMEAIIRDQGVVIRNIEAELNTVRKRNYKRISKPVGNSLSQLSTQHSNPVHNLANDSQSKSRSATSSENSEARYPTLQKGARFYVDRESDLNDCETAKSPNSATAVGPSLLTLSSRRSLNGCSKNIRIVLDVPYVCEKLLINFVAPISNPVLDYPSECHNSKFASPTSLNVKINTEPSNFLLTRKVQGVVKYNVNGSQPKIVKMFCYLESALKVLQWTSSMAYTFVDSNKMKFDVVFRKDQGIATYDRIVLFAFAQAGGDKFISNREVLNLGLQTQCIAKSVFFNRDADTRQQPNGNVVDKQLMPTVANTNICPNFKLNDFNFEIYRP</sequence>
<feature type="region of interest" description="Disordered" evidence="2">
    <location>
        <begin position="170"/>
        <end position="205"/>
    </location>
</feature>
<keyword evidence="1" id="KW-0175">Coiled coil</keyword>